<dbReference type="CDD" id="cd02213">
    <property type="entry name" value="cupin_PMI_typeII_C"/>
    <property type="match status" value="1"/>
</dbReference>
<name>A0A7X5C017_9BACL</name>
<keyword evidence="4" id="KW-1185">Reference proteome</keyword>
<dbReference type="InterPro" id="IPR029044">
    <property type="entry name" value="Nucleotide-diphossugar_trans"/>
</dbReference>
<dbReference type="RefSeq" id="WP_161700743.1">
    <property type="nucleotide sequence ID" value="NZ_JAAAMU010000010.1"/>
</dbReference>
<feature type="domain" description="Mannose-6-phosphate isomerase type II C-terminal" evidence="2">
    <location>
        <begin position="340"/>
        <end position="444"/>
    </location>
</feature>
<gene>
    <name evidence="3" type="ORF">GT003_19070</name>
</gene>
<sequence>MKIVLLSGGSGKRLWPLSNDSRSKQFLKILKNGDGKLESMIQRVWGQLEEADLQNHAYVATSKSQVEMIYSQLGSDINLIVEPERRDTFPAIALAATYLYSIESVNLNETIVVMPVDPYVEISFFQALKRLEHVLDHSDADLALMGVRPTYPSEKYGYIIPKEEAGDDRPFVDVHSFREKPVKEEAEAMIRQSALWNCGVFAFKLDFLITILIANELPIQYEEMLKRYDKLPKISFDYEVVERANRVAAVQYDGPWKDLGTWNTLTEEIETPLIGKGIITEGSLNTHVINELDIPITLMGLSDVIVAASPDGILVADKAASPQIKEVMKHSDQRPMYEERRWGRYRVLDYMRFPDGREVLTKRIFITSGKNLSYQYHSLRDEVWTVVAGNGDMILNEHRFSVKVGDVISIPKENKHSLRAETDIEIIEVQTGSQLIEEDIVRLELDWSEIVQLCRV</sequence>
<dbReference type="InterPro" id="IPR001538">
    <property type="entry name" value="Man6P_isomerase-2_C"/>
</dbReference>
<dbReference type="Proteomes" id="UP000558113">
    <property type="component" value="Unassembled WGS sequence"/>
</dbReference>
<comment type="caution">
    <text evidence="3">The sequence shown here is derived from an EMBL/GenBank/DDBJ whole genome shotgun (WGS) entry which is preliminary data.</text>
</comment>
<evidence type="ECO:0000259" key="1">
    <source>
        <dbReference type="Pfam" id="PF00483"/>
    </source>
</evidence>
<dbReference type="Gene3D" id="3.90.550.10">
    <property type="entry name" value="Spore Coat Polysaccharide Biosynthesis Protein SpsA, Chain A"/>
    <property type="match status" value="1"/>
</dbReference>
<dbReference type="Gene3D" id="2.60.120.10">
    <property type="entry name" value="Jelly Rolls"/>
    <property type="match status" value="1"/>
</dbReference>
<dbReference type="PANTHER" id="PTHR46390:SF1">
    <property type="entry name" value="MANNOSE-1-PHOSPHATE GUANYLYLTRANSFERASE"/>
    <property type="match status" value="1"/>
</dbReference>
<dbReference type="GO" id="GO:0009298">
    <property type="term" value="P:GDP-mannose biosynthetic process"/>
    <property type="evidence" value="ECO:0007669"/>
    <property type="project" value="TreeGrafter"/>
</dbReference>
<dbReference type="InterPro" id="IPR051161">
    <property type="entry name" value="Mannose-6P_isomerase_type2"/>
</dbReference>
<feature type="domain" description="Nucleotidyl transferase" evidence="1">
    <location>
        <begin position="3"/>
        <end position="268"/>
    </location>
</feature>
<dbReference type="PANTHER" id="PTHR46390">
    <property type="entry name" value="MANNOSE-1-PHOSPHATE GUANYLYLTRANSFERASE"/>
    <property type="match status" value="1"/>
</dbReference>
<dbReference type="Pfam" id="PF00483">
    <property type="entry name" value="NTP_transferase"/>
    <property type="match status" value="1"/>
</dbReference>
<organism evidence="3 4">
    <name type="scientific">Paenibacillus sacheonensis</name>
    <dbReference type="NCBI Taxonomy" id="742054"/>
    <lineage>
        <taxon>Bacteria</taxon>
        <taxon>Bacillati</taxon>
        <taxon>Bacillota</taxon>
        <taxon>Bacilli</taxon>
        <taxon>Bacillales</taxon>
        <taxon>Paenibacillaceae</taxon>
        <taxon>Paenibacillus</taxon>
    </lineage>
</organism>
<protein>
    <submittedName>
        <fullName evidence="3">Cupin domain-containing protein</fullName>
    </submittedName>
</protein>
<dbReference type="EMBL" id="JAAAMU010000010">
    <property type="protein sequence ID" value="NBC71101.1"/>
    <property type="molecule type" value="Genomic_DNA"/>
</dbReference>
<dbReference type="InterPro" id="IPR011051">
    <property type="entry name" value="RmlC_Cupin_sf"/>
</dbReference>
<accession>A0A7X5C017</accession>
<dbReference type="InterPro" id="IPR005835">
    <property type="entry name" value="NTP_transferase_dom"/>
</dbReference>
<dbReference type="InterPro" id="IPR014710">
    <property type="entry name" value="RmlC-like_jellyroll"/>
</dbReference>
<evidence type="ECO:0000313" key="4">
    <source>
        <dbReference type="Proteomes" id="UP000558113"/>
    </source>
</evidence>
<dbReference type="SUPFAM" id="SSF53448">
    <property type="entry name" value="Nucleotide-diphospho-sugar transferases"/>
    <property type="match status" value="1"/>
</dbReference>
<reference evidence="3 4" key="1">
    <citation type="submission" date="2020-01" db="EMBL/GenBank/DDBJ databases">
        <title>Paenibacillus soybeanensis sp. nov. isolated from the nodules of soybean (Glycine max(L.) Merr).</title>
        <authorList>
            <person name="Wang H."/>
        </authorList>
    </citation>
    <scope>NUCLEOTIDE SEQUENCE [LARGE SCALE GENOMIC DNA]</scope>
    <source>
        <strain evidence="3 4">DSM 23054</strain>
    </source>
</reference>
<proteinExistence type="predicted"/>
<dbReference type="AlphaFoldDB" id="A0A7X5C017"/>
<dbReference type="Pfam" id="PF01050">
    <property type="entry name" value="MannoseP_isomer"/>
    <property type="match status" value="1"/>
</dbReference>
<dbReference type="GO" id="GO:0005976">
    <property type="term" value="P:polysaccharide metabolic process"/>
    <property type="evidence" value="ECO:0007669"/>
    <property type="project" value="InterPro"/>
</dbReference>
<evidence type="ECO:0000313" key="3">
    <source>
        <dbReference type="EMBL" id="NBC71101.1"/>
    </source>
</evidence>
<dbReference type="SUPFAM" id="SSF51182">
    <property type="entry name" value="RmlC-like cupins"/>
    <property type="match status" value="1"/>
</dbReference>
<dbReference type="GO" id="GO:0004475">
    <property type="term" value="F:mannose-1-phosphate guanylyltransferase (GTP) activity"/>
    <property type="evidence" value="ECO:0007669"/>
    <property type="project" value="TreeGrafter"/>
</dbReference>
<evidence type="ECO:0000259" key="2">
    <source>
        <dbReference type="Pfam" id="PF01050"/>
    </source>
</evidence>
<dbReference type="OrthoDB" id="9806359at2"/>